<dbReference type="InterPro" id="IPR037923">
    <property type="entry name" value="HTH-like"/>
</dbReference>
<proteinExistence type="predicted"/>
<dbReference type="GO" id="GO:0043565">
    <property type="term" value="F:sequence-specific DNA binding"/>
    <property type="evidence" value="ECO:0007669"/>
    <property type="project" value="InterPro"/>
</dbReference>
<dbReference type="Gene3D" id="1.10.10.60">
    <property type="entry name" value="Homeodomain-like"/>
    <property type="match status" value="2"/>
</dbReference>
<dbReference type="AlphaFoldDB" id="A0A6N3HUL8"/>
<name>A0A6N3HUL8_9ENTR</name>
<dbReference type="InterPro" id="IPR014710">
    <property type="entry name" value="RmlC-like_jellyroll"/>
</dbReference>
<dbReference type="GO" id="GO:0003700">
    <property type="term" value="F:DNA-binding transcription factor activity"/>
    <property type="evidence" value="ECO:0007669"/>
    <property type="project" value="InterPro"/>
</dbReference>
<feature type="domain" description="HTH araC/xylS-type" evidence="4">
    <location>
        <begin position="179"/>
        <end position="277"/>
    </location>
</feature>
<dbReference type="SMART" id="SM00342">
    <property type="entry name" value="HTH_ARAC"/>
    <property type="match status" value="1"/>
</dbReference>
<dbReference type="InterPro" id="IPR018062">
    <property type="entry name" value="HTH_AraC-typ_CS"/>
</dbReference>
<dbReference type="InterPro" id="IPR003313">
    <property type="entry name" value="AraC-bd"/>
</dbReference>
<reference evidence="5" key="1">
    <citation type="submission" date="2019-11" db="EMBL/GenBank/DDBJ databases">
        <authorList>
            <person name="Feng L."/>
        </authorList>
    </citation>
    <scope>NUCLEOTIDE SEQUENCE</scope>
    <source>
        <strain evidence="5">EMassiliensisLFYP7</strain>
    </source>
</reference>
<dbReference type="PROSITE" id="PS00041">
    <property type="entry name" value="HTH_ARAC_FAMILY_1"/>
    <property type="match status" value="1"/>
</dbReference>
<accession>A0A6N3HUL8</accession>
<dbReference type="Pfam" id="PF02311">
    <property type="entry name" value="AraC_binding"/>
    <property type="match status" value="1"/>
</dbReference>
<evidence type="ECO:0000256" key="2">
    <source>
        <dbReference type="ARBA" id="ARBA00023125"/>
    </source>
</evidence>
<dbReference type="InterPro" id="IPR018060">
    <property type="entry name" value="HTH_AraC"/>
</dbReference>
<dbReference type="Gene3D" id="2.60.120.10">
    <property type="entry name" value="Jelly Rolls"/>
    <property type="match status" value="1"/>
</dbReference>
<keyword evidence="3" id="KW-0804">Transcription</keyword>
<dbReference type="SUPFAM" id="SSF46689">
    <property type="entry name" value="Homeodomain-like"/>
    <property type="match status" value="2"/>
</dbReference>
<dbReference type="PANTHER" id="PTHR43280">
    <property type="entry name" value="ARAC-FAMILY TRANSCRIPTIONAL REGULATOR"/>
    <property type="match status" value="1"/>
</dbReference>
<dbReference type="PROSITE" id="PS01124">
    <property type="entry name" value="HTH_ARAC_FAMILY_2"/>
    <property type="match status" value="1"/>
</dbReference>
<keyword evidence="2" id="KW-0238">DNA-binding</keyword>
<dbReference type="Pfam" id="PF12833">
    <property type="entry name" value="HTH_18"/>
    <property type="match status" value="1"/>
</dbReference>
<dbReference type="SUPFAM" id="SSF51215">
    <property type="entry name" value="Regulatory protein AraC"/>
    <property type="match status" value="1"/>
</dbReference>
<evidence type="ECO:0000259" key="4">
    <source>
        <dbReference type="PROSITE" id="PS01124"/>
    </source>
</evidence>
<dbReference type="OrthoDB" id="345413at2"/>
<evidence type="ECO:0000256" key="3">
    <source>
        <dbReference type="ARBA" id="ARBA00023163"/>
    </source>
</evidence>
<protein>
    <submittedName>
        <fullName evidence="5">HTH-type transcriptional activator RhaR</fullName>
    </submittedName>
</protein>
<evidence type="ECO:0000256" key="1">
    <source>
        <dbReference type="ARBA" id="ARBA00023015"/>
    </source>
</evidence>
<keyword evidence="1" id="KW-0805">Transcription regulation</keyword>
<dbReference type="EMBL" id="CACRTZ010000037">
    <property type="protein sequence ID" value="VYU79760.1"/>
    <property type="molecule type" value="Genomic_DNA"/>
</dbReference>
<dbReference type="PANTHER" id="PTHR43280:SF34">
    <property type="entry name" value="ARAC-FAMILY TRANSCRIPTIONAL REGULATOR"/>
    <property type="match status" value="1"/>
</dbReference>
<sequence>MTDEALLDRITLDDFSTEFKRSRGKSVNYYHWHQCLELLYIESGVGIVVVDNQKFTARPGRLFIFPQGKIHKVMVENSDKNCYERTIIHVDAAMIASWLRPFTQRYNLFCEISAADARVSIYDLTDSHAQIENLFSLFWESYKASTGKTEVTALLLLNILSFLTSGVYVRAGNSGLLSSKIMRQIEATYTTKISLQGLADKLGVSASYASRTFRKETGGTIQEYIIIRRIKHACELLEHTSLSIGEVAAQSGFNHVTYFIKCFNEALGCAPLRYKNNHIRKGEK</sequence>
<gene>
    <name evidence="5" type="primary">rhaR_4</name>
    <name evidence="5" type="ORF">EMLFYP7_04347</name>
</gene>
<dbReference type="InterPro" id="IPR009057">
    <property type="entry name" value="Homeodomain-like_sf"/>
</dbReference>
<organism evidence="5">
    <name type="scientific">Phytobacter massiliensis</name>
    <dbReference type="NCBI Taxonomy" id="1485952"/>
    <lineage>
        <taxon>Bacteria</taxon>
        <taxon>Pseudomonadati</taxon>
        <taxon>Pseudomonadota</taxon>
        <taxon>Gammaproteobacteria</taxon>
        <taxon>Enterobacterales</taxon>
        <taxon>Enterobacteriaceae</taxon>
        <taxon>Phytobacter</taxon>
    </lineage>
</organism>
<evidence type="ECO:0000313" key="5">
    <source>
        <dbReference type="EMBL" id="VYU79760.1"/>
    </source>
</evidence>
<dbReference type="RefSeq" id="WP_044175471.1">
    <property type="nucleotide sequence ID" value="NZ_CABKSF010000001.1"/>
</dbReference>